<dbReference type="AlphaFoldDB" id="A0A1E2V6A7"/>
<proteinExistence type="predicted"/>
<dbReference type="PROSITE" id="PS51194">
    <property type="entry name" value="HELICASE_CTER"/>
    <property type="match status" value="1"/>
</dbReference>
<dbReference type="GO" id="GO:0005524">
    <property type="term" value="F:ATP binding"/>
    <property type="evidence" value="ECO:0007669"/>
    <property type="project" value="UniProtKB-KW"/>
</dbReference>
<reference evidence="7 8" key="1">
    <citation type="submission" date="2016-08" db="EMBL/GenBank/DDBJ databases">
        <authorList>
            <person name="Seilhamer J.J."/>
        </authorList>
    </citation>
    <scope>NUCLEOTIDE SEQUENCE [LARGE SCALE GENOMIC DNA]</scope>
    <source>
        <strain evidence="7 8">PH27A</strain>
    </source>
</reference>
<dbReference type="InterPro" id="IPR007502">
    <property type="entry name" value="Helicase-assoc_dom"/>
</dbReference>
<dbReference type="SMART" id="SM00487">
    <property type="entry name" value="DEXDc"/>
    <property type="match status" value="1"/>
</dbReference>
<name>A0A1E2V6A7_9GAMM</name>
<dbReference type="PROSITE" id="PS51192">
    <property type="entry name" value="HELICASE_ATP_BIND_1"/>
    <property type="match status" value="1"/>
</dbReference>
<dbReference type="NCBIfam" id="TIGR01970">
    <property type="entry name" value="DEAH_box_HrpB"/>
    <property type="match status" value="1"/>
</dbReference>
<gene>
    <name evidence="7" type="ORF">BFW38_01730</name>
</gene>
<feature type="domain" description="Helicase C-terminal" evidence="6">
    <location>
        <begin position="206"/>
        <end position="379"/>
    </location>
</feature>
<dbReference type="FunFam" id="3.40.50.300:FF:002125">
    <property type="entry name" value="ATP-dependent helicase HrpB"/>
    <property type="match status" value="1"/>
</dbReference>
<evidence type="ECO:0000313" key="7">
    <source>
        <dbReference type="EMBL" id="ODC02453.1"/>
    </source>
</evidence>
<dbReference type="InterPro" id="IPR049614">
    <property type="entry name" value="HrpB_DEXH"/>
</dbReference>
<evidence type="ECO:0000256" key="2">
    <source>
        <dbReference type="ARBA" id="ARBA00022801"/>
    </source>
</evidence>
<evidence type="ECO:0000256" key="3">
    <source>
        <dbReference type="ARBA" id="ARBA00022806"/>
    </source>
</evidence>
<keyword evidence="8" id="KW-1185">Reference proteome</keyword>
<sequence>MTLSLEQTPTDPLPIEQVLDDLVIQLSQHSQAILVAEPGAGKTTRVPLRLIQETPTQGRWLLLEPRRVATRLAATYMAQHLGENVGQTVGYRVRGESRVSPKTRLEVITQGILTRWLQDDPMLEGVAGIIFDEFHERSLEADLGLALSLDIKHGLREDLQLLVMSATLDVNALLAVMGESTPVIACAGRTFPIETHYRPPTRRQPPVDHQLNVIQEALAQTSGDILVFLPGQAEINRLGQALTAQLPPHIEWHALHGQLPLKTQQAVLHASDQRRIILATDIAESSLTVPGVRVVIDAGKVRSPRFSARTGLTQLDTFSINRASADQRRGRAGRVAPGVAYRLWSAEEPLPAHGDPAIQQDDLTTLAFELARWGIADPSHLSWVTPPPPAALAQGRQLLQKLELLAKDNTLTASGRQASRWPTHPRLAHLIEQAQKHHAQSLACWLVAALEGQFHRTTDLETLLAQRPGSQTQGTLRHWYQQARLWAKRLNVSLEPVDMTPLPRLLAAAFPDRIAQYQGEAGRFKLVNGMQSRLPEHHPLAQSPWLVVVDADGRADQSRIYQAVAIDLDTLETDCLETQHWHTHLYWSTTAERLIGEQVRSLGPLIIQQKPLTEWPEEAARQALLKALQQKGTLPWSDHDQQLLGRLSLLHEQLGAPWPDVSPEALMTSLDDWLGPHLIGITRFSELARLPLGQYLLESLPWSQQRELDTLAPTHITVPSGDRIRLDYRSTPPVLAVKLQAVFGLSDTPKVVQGRIAVMMHLLSPAQRPVQVTQDLANFWRQGYFDVKKDLKGRYPKHPWPDDPLVAIPTLKTQKAAKGR</sequence>
<feature type="domain" description="Helicase ATP-binding" evidence="5">
    <location>
        <begin position="23"/>
        <end position="175"/>
    </location>
</feature>
<dbReference type="RefSeq" id="WP_068996838.1">
    <property type="nucleotide sequence ID" value="NZ_MDTQ01000001.1"/>
</dbReference>
<dbReference type="GO" id="GO:0003676">
    <property type="term" value="F:nucleic acid binding"/>
    <property type="evidence" value="ECO:0007669"/>
    <property type="project" value="InterPro"/>
</dbReference>
<dbReference type="STRING" id="197479.BFW38_01730"/>
<protein>
    <submittedName>
        <fullName evidence="7">ATP-dependent helicase HrpB</fullName>
    </submittedName>
</protein>
<dbReference type="SMART" id="SM00490">
    <property type="entry name" value="HELICc"/>
    <property type="match status" value="1"/>
</dbReference>
<dbReference type="PANTHER" id="PTHR43519:SF1">
    <property type="entry name" value="ATP-DEPENDENT RNA HELICASE HRPB"/>
    <property type="match status" value="1"/>
</dbReference>
<dbReference type="Pfam" id="PF00271">
    <property type="entry name" value="Helicase_C"/>
    <property type="match status" value="1"/>
</dbReference>
<keyword evidence="1" id="KW-0547">Nucleotide-binding</keyword>
<keyword evidence="4" id="KW-0067">ATP-binding</keyword>
<dbReference type="CDD" id="cd17990">
    <property type="entry name" value="DEXHc_HrpB"/>
    <property type="match status" value="1"/>
</dbReference>
<evidence type="ECO:0000313" key="8">
    <source>
        <dbReference type="Proteomes" id="UP000094291"/>
    </source>
</evidence>
<dbReference type="InterPro" id="IPR027417">
    <property type="entry name" value="P-loop_NTPase"/>
</dbReference>
<dbReference type="Pfam" id="PF00270">
    <property type="entry name" value="DEAD"/>
    <property type="match status" value="1"/>
</dbReference>
<keyword evidence="2" id="KW-0378">Hydrolase</keyword>
<accession>A0A1E2V6A7</accession>
<dbReference type="SUPFAM" id="SSF52540">
    <property type="entry name" value="P-loop containing nucleoside triphosphate hydrolases"/>
    <property type="match status" value="1"/>
</dbReference>
<evidence type="ECO:0000256" key="1">
    <source>
        <dbReference type="ARBA" id="ARBA00022741"/>
    </source>
</evidence>
<dbReference type="PIRSF" id="PIRSF005496">
    <property type="entry name" value="ATP_hel_hrpB"/>
    <property type="match status" value="1"/>
</dbReference>
<dbReference type="CDD" id="cd18791">
    <property type="entry name" value="SF2_C_RHA"/>
    <property type="match status" value="1"/>
</dbReference>
<dbReference type="Pfam" id="PF08482">
    <property type="entry name" value="HrpB_C"/>
    <property type="match status" value="1"/>
</dbReference>
<evidence type="ECO:0000259" key="5">
    <source>
        <dbReference type="PROSITE" id="PS51192"/>
    </source>
</evidence>
<dbReference type="InterPro" id="IPR011545">
    <property type="entry name" value="DEAD/DEAH_box_helicase_dom"/>
</dbReference>
<dbReference type="GO" id="GO:0016787">
    <property type="term" value="F:hydrolase activity"/>
    <property type="evidence" value="ECO:0007669"/>
    <property type="project" value="UniProtKB-KW"/>
</dbReference>
<dbReference type="OrthoDB" id="9805617at2"/>
<dbReference type="InterPro" id="IPR001650">
    <property type="entry name" value="Helicase_C-like"/>
</dbReference>
<dbReference type="GO" id="GO:0004386">
    <property type="term" value="F:helicase activity"/>
    <property type="evidence" value="ECO:0007669"/>
    <property type="project" value="UniProtKB-KW"/>
</dbReference>
<organism evidence="7 8">
    <name type="scientific">Terasakiispira papahanaumokuakeensis</name>
    <dbReference type="NCBI Taxonomy" id="197479"/>
    <lineage>
        <taxon>Bacteria</taxon>
        <taxon>Pseudomonadati</taxon>
        <taxon>Pseudomonadota</taxon>
        <taxon>Gammaproteobacteria</taxon>
        <taxon>Oceanospirillales</taxon>
        <taxon>Terasakiispira</taxon>
    </lineage>
</organism>
<dbReference type="InterPro" id="IPR010225">
    <property type="entry name" value="HrpB"/>
</dbReference>
<dbReference type="PANTHER" id="PTHR43519">
    <property type="entry name" value="ATP-DEPENDENT RNA HELICASE HRPB"/>
    <property type="match status" value="1"/>
</dbReference>
<dbReference type="Gene3D" id="1.20.120.1080">
    <property type="match status" value="1"/>
</dbReference>
<keyword evidence="3 7" id="KW-0347">Helicase</keyword>
<dbReference type="EMBL" id="MDTQ01000001">
    <property type="protein sequence ID" value="ODC02453.1"/>
    <property type="molecule type" value="Genomic_DNA"/>
</dbReference>
<evidence type="ECO:0000259" key="6">
    <source>
        <dbReference type="PROSITE" id="PS51194"/>
    </source>
</evidence>
<dbReference type="Proteomes" id="UP000094291">
    <property type="component" value="Unassembled WGS sequence"/>
</dbReference>
<dbReference type="Gene3D" id="3.40.50.300">
    <property type="entry name" value="P-loop containing nucleotide triphosphate hydrolases"/>
    <property type="match status" value="2"/>
</dbReference>
<comment type="caution">
    <text evidence="7">The sequence shown here is derived from an EMBL/GenBank/DDBJ whole genome shotgun (WGS) entry which is preliminary data.</text>
</comment>
<dbReference type="SMART" id="SM00847">
    <property type="entry name" value="HA2"/>
    <property type="match status" value="1"/>
</dbReference>
<dbReference type="InterPro" id="IPR014001">
    <property type="entry name" value="Helicase_ATP-bd"/>
</dbReference>
<dbReference type="InterPro" id="IPR013689">
    <property type="entry name" value="RNA_helicase_ATP-dep_HrpB_C"/>
</dbReference>
<evidence type="ECO:0000256" key="4">
    <source>
        <dbReference type="ARBA" id="ARBA00022840"/>
    </source>
</evidence>